<dbReference type="PANTHER" id="PTHR43056:SF5">
    <property type="entry name" value="PEPTIDASE S9 PROLYL OLIGOPEPTIDASE CATALYTIC DOMAIN-CONTAINING PROTEIN"/>
    <property type="match status" value="1"/>
</dbReference>
<accession>A0A2T2WCY1</accession>
<dbReference type="InterPro" id="IPR029058">
    <property type="entry name" value="AB_hydrolase_fold"/>
</dbReference>
<dbReference type="SUPFAM" id="SSF82171">
    <property type="entry name" value="DPP6 N-terminal domain-like"/>
    <property type="match status" value="1"/>
</dbReference>
<dbReference type="GO" id="GO:0006508">
    <property type="term" value="P:proteolysis"/>
    <property type="evidence" value="ECO:0007669"/>
    <property type="project" value="InterPro"/>
</dbReference>
<evidence type="ECO:0000313" key="3">
    <source>
        <dbReference type="Proteomes" id="UP000241848"/>
    </source>
</evidence>
<protein>
    <submittedName>
        <fullName evidence="2">Peptidase</fullName>
    </submittedName>
</protein>
<dbReference type="InterPro" id="IPR011659">
    <property type="entry name" value="WD40"/>
</dbReference>
<evidence type="ECO:0000313" key="2">
    <source>
        <dbReference type="EMBL" id="PSR20104.1"/>
    </source>
</evidence>
<dbReference type="PANTHER" id="PTHR43056">
    <property type="entry name" value="PEPTIDASE S9 PROLYL OLIGOPEPTIDASE"/>
    <property type="match status" value="1"/>
</dbReference>
<dbReference type="EMBL" id="PXYV01000086">
    <property type="protein sequence ID" value="PSR20104.1"/>
    <property type="molecule type" value="Genomic_DNA"/>
</dbReference>
<dbReference type="Gene3D" id="3.40.50.1820">
    <property type="entry name" value="alpha/beta hydrolase"/>
    <property type="match status" value="1"/>
</dbReference>
<dbReference type="Pfam" id="PF07676">
    <property type="entry name" value="PD40"/>
    <property type="match status" value="1"/>
</dbReference>
<reference evidence="2 3" key="1">
    <citation type="journal article" date="2014" name="BMC Genomics">
        <title>Comparison of environmental and isolate Sulfobacillus genomes reveals diverse carbon, sulfur, nitrogen, and hydrogen metabolisms.</title>
        <authorList>
            <person name="Justice N.B."/>
            <person name="Norman A."/>
            <person name="Brown C.T."/>
            <person name="Singh A."/>
            <person name="Thomas B.C."/>
            <person name="Banfield J.F."/>
        </authorList>
    </citation>
    <scope>NUCLEOTIDE SEQUENCE [LARGE SCALE GENOMIC DNA]</scope>
    <source>
        <strain evidence="2">AMDSBA3</strain>
    </source>
</reference>
<organism evidence="2 3">
    <name type="scientific">Sulfobacillus acidophilus</name>
    <dbReference type="NCBI Taxonomy" id="53633"/>
    <lineage>
        <taxon>Bacteria</taxon>
        <taxon>Bacillati</taxon>
        <taxon>Bacillota</taxon>
        <taxon>Clostridia</taxon>
        <taxon>Eubacteriales</taxon>
        <taxon>Clostridiales Family XVII. Incertae Sedis</taxon>
        <taxon>Sulfobacillus</taxon>
    </lineage>
</organism>
<proteinExistence type="predicted"/>
<dbReference type="Gene3D" id="2.120.10.30">
    <property type="entry name" value="TolB, C-terminal domain"/>
    <property type="match status" value="1"/>
</dbReference>
<sequence length="627" mass="69522">MLRAQTVSLQEVFLTASSIYWIEERPEDGGRCVIVERRPNGVIVDRIPAPYDASSRVHEYGGGAFTVSGETVFFCDGGDGRIYRQDPGQPPRPVTPADALTRYADLIVDTTRERLIAVREVRDANGLIEHAVVAIPIVERDPMGEILFGGHDFFMFPRLSPDGTRLAVVAWDQPHMPWDSSYLLVATLRDDGGVNALQSVAGGEQESIFQPEWSPDNQLYFVSDRTGWWNLYSWQDREVRPVTALHAEFGEAAWTFGLSTYGFVSATEILASYTFSGLARLVRINVATREMSHLACPFSTISHVKVLGDHVLMIAGADRSPKAIVSYDADHRQFAIVRTSVPLIMDEDDVSLPESLEFPTTDGTIAFGYYYAPKNRDYIAPEGESPPLVVMVHGGPTDRCEPVFQLDIQYWTTRGFAVMDVNYGGSTGYGRPYRDRLRGHWGIVDVDDAIAATIFLSRHNKADPRRAVIRGTGAGGFTALAAVAFRNTFRAATTYNAISDLAALARATHHFESHYLDGLIGPLPSHEALYQERSPVFHLDRLRAPVLAFHGLQDRVIPVSQTQALVESLTQKGLPVGTVTFAEEGHEFSHPDTMARCYEAELAFYAKVLNIRLPERVEAVSIQNCPE</sequence>
<dbReference type="GO" id="GO:0008236">
    <property type="term" value="F:serine-type peptidase activity"/>
    <property type="evidence" value="ECO:0007669"/>
    <property type="project" value="InterPro"/>
</dbReference>
<dbReference type="InterPro" id="IPR050585">
    <property type="entry name" value="Xaa-Pro_dipeptidyl-ppase/CocE"/>
</dbReference>
<dbReference type="AlphaFoldDB" id="A0A2T2WCY1"/>
<gene>
    <name evidence="2" type="ORF">C7B45_16505</name>
</gene>
<dbReference type="InterPro" id="IPR001375">
    <property type="entry name" value="Peptidase_S9_cat"/>
</dbReference>
<comment type="caution">
    <text evidence="2">The sequence shown here is derived from an EMBL/GenBank/DDBJ whole genome shotgun (WGS) entry which is preliminary data.</text>
</comment>
<dbReference type="Proteomes" id="UP000241848">
    <property type="component" value="Unassembled WGS sequence"/>
</dbReference>
<evidence type="ECO:0000259" key="1">
    <source>
        <dbReference type="Pfam" id="PF00326"/>
    </source>
</evidence>
<feature type="domain" description="Peptidase S9 prolyl oligopeptidase catalytic" evidence="1">
    <location>
        <begin position="404"/>
        <end position="610"/>
    </location>
</feature>
<dbReference type="SUPFAM" id="SSF53474">
    <property type="entry name" value="alpha/beta-Hydrolases"/>
    <property type="match status" value="1"/>
</dbReference>
<dbReference type="InterPro" id="IPR011042">
    <property type="entry name" value="6-blade_b-propeller_TolB-like"/>
</dbReference>
<dbReference type="Pfam" id="PF00326">
    <property type="entry name" value="Peptidase_S9"/>
    <property type="match status" value="1"/>
</dbReference>
<name>A0A2T2WCY1_9FIRM</name>